<dbReference type="GO" id="GO:0008233">
    <property type="term" value="F:peptidase activity"/>
    <property type="evidence" value="ECO:0007669"/>
    <property type="project" value="UniProtKB-KW"/>
</dbReference>
<dbReference type="OMA" id="TENDLWH"/>
<keyword evidence="2" id="KW-0479">Metal-binding</keyword>
<organism evidence="5 6">
    <name type="scientific">Theobroma cacao</name>
    <name type="common">Cacao</name>
    <name type="synonym">Cocoa</name>
    <dbReference type="NCBI Taxonomy" id="3641"/>
    <lineage>
        <taxon>Eukaryota</taxon>
        <taxon>Viridiplantae</taxon>
        <taxon>Streptophyta</taxon>
        <taxon>Embryophyta</taxon>
        <taxon>Tracheophyta</taxon>
        <taxon>Spermatophyta</taxon>
        <taxon>Magnoliopsida</taxon>
        <taxon>eudicotyledons</taxon>
        <taxon>Gunneridae</taxon>
        <taxon>Pentapetalae</taxon>
        <taxon>rosids</taxon>
        <taxon>malvids</taxon>
        <taxon>Malvales</taxon>
        <taxon>Malvaceae</taxon>
        <taxon>Byttnerioideae</taxon>
        <taxon>Theobroma</taxon>
    </lineage>
</organism>
<evidence type="ECO:0000256" key="2">
    <source>
        <dbReference type="ARBA" id="ARBA00022723"/>
    </source>
</evidence>
<dbReference type="GO" id="GO:0046872">
    <property type="term" value="F:metal ion binding"/>
    <property type="evidence" value="ECO:0007669"/>
    <property type="project" value="UniProtKB-KW"/>
</dbReference>
<protein>
    <recommendedName>
        <fullName evidence="4">Integrase catalytic domain-containing protein</fullName>
    </recommendedName>
</protein>
<dbReference type="Gramene" id="EOY19823">
    <property type="protein sequence ID" value="EOY19823"/>
    <property type="gene ID" value="TCM_045180"/>
</dbReference>
<dbReference type="InterPro" id="IPR036397">
    <property type="entry name" value="RNaseH_sf"/>
</dbReference>
<dbReference type="PROSITE" id="PS50994">
    <property type="entry name" value="INTEGRASE"/>
    <property type="match status" value="1"/>
</dbReference>
<dbReference type="HOGENOM" id="CLU_001650_5_1_1"/>
<keyword evidence="6" id="KW-1185">Reference proteome</keyword>
<dbReference type="Pfam" id="PF07727">
    <property type="entry name" value="RVT_2"/>
    <property type="match status" value="1"/>
</dbReference>
<dbReference type="Pfam" id="PF22936">
    <property type="entry name" value="Pol_BBD"/>
    <property type="match status" value="1"/>
</dbReference>
<dbReference type="Proteomes" id="UP000026915">
    <property type="component" value="Chromosome 10"/>
</dbReference>
<dbReference type="SUPFAM" id="SSF53098">
    <property type="entry name" value="Ribonuclease H-like"/>
    <property type="match status" value="1"/>
</dbReference>
<dbReference type="STRING" id="3641.A0A061FSF1"/>
<dbReference type="InterPro" id="IPR001584">
    <property type="entry name" value="Integrase_cat-core"/>
</dbReference>
<dbReference type="Pfam" id="PF14223">
    <property type="entry name" value="Retrotran_gag_2"/>
    <property type="match status" value="1"/>
</dbReference>
<name>A0A061FSF1_THECC</name>
<dbReference type="GO" id="GO:0015074">
    <property type="term" value="P:DNA integration"/>
    <property type="evidence" value="ECO:0007669"/>
    <property type="project" value="InterPro"/>
</dbReference>
<proteinExistence type="predicted"/>
<evidence type="ECO:0000259" key="4">
    <source>
        <dbReference type="PROSITE" id="PS50994"/>
    </source>
</evidence>
<accession>A0A061FSF1</accession>
<dbReference type="InParanoid" id="A0A061FSF1"/>
<feature type="domain" description="Integrase catalytic" evidence="4">
    <location>
        <begin position="311"/>
        <end position="500"/>
    </location>
</feature>
<evidence type="ECO:0000313" key="6">
    <source>
        <dbReference type="Proteomes" id="UP000026915"/>
    </source>
</evidence>
<dbReference type="Gene3D" id="3.30.420.10">
    <property type="entry name" value="Ribonuclease H-like superfamily/Ribonuclease H"/>
    <property type="match status" value="1"/>
</dbReference>
<dbReference type="GO" id="GO:0003676">
    <property type="term" value="F:nucleic acid binding"/>
    <property type="evidence" value="ECO:0007669"/>
    <property type="project" value="InterPro"/>
</dbReference>
<gene>
    <name evidence="5" type="ORF">TCM_045180</name>
</gene>
<dbReference type="EMBL" id="CM001888">
    <property type="protein sequence ID" value="EOY19823.1"/>
    <property type="molecule type" value="Genomic_DNA"/>
</dbReference>
<dbReference type="InterPro" id="IPR012337">
    <property type="entry name" value="RNaseH-like_sf"/>
</dbReference>
<keyword evidence="1" id="KW-0645">Protease</keyword>
<evidence type="ECO:0000256" key="1">
    <source>
        <dbReference type="ARBA" id="ARBA00022670"/>
    </source>
</evidence>
<evidence type="ECO:0000256" key="3">
    <source>
        <dbReference type="ARBA" id="ARBA00022801"/>
    </source>
</evidence>
<dbReference type="eggNOG" id="KOG0017">
    <property type="taxonomic scope" value="Eukaryota"/>
</dbReference>
<dbReference type="PANTHER" id="PTHR42648:SF18">
    <property type="entry name" value="RETROTRANSPOSON, UNCLASSIFIED-LIKE PROTEIN"/>
    <property type="match status" value="1"/>
</dbReference>
<evidence type="ECO:0000313" key="5">
    <source>
        <dbReference type="EMBL" id="EOY19823.1"/>
    </source>
</evidence>
<dbReference type="AlphaFoldDB" id="A0A061FSF1"/>
<dbReference type="InterPro" id="IPR054722">
    <property type="entry name" value="PolX-like_BBD"/>
</dbReference>
<sequence length="669" mass="77486">METYLRAYDLWGIIAARGDPLVLSVTNPTIAQLKQHNKEVAKRYKALSVLHSTIYDSIFTRIMNCQSPKEVWDKIKEEFFGNDRTRQIQALNLWREFETLRMDDEETVQDFSEKVHKIVNHLRLLGEELSEKRIINKFLVSVPEKYELKISSLEDFKDLSSISVNELLNALQAQEQRGALRQDKVVEGVLMARNADKRHNSCKQIFQTLDDNFKTKMEIGNGDFLLIFGVGTVRVQTLDGLQSISNVFYELDVSQNLLSVRHLLDDNYELVFKDKACTVKDPTGVELLTVGMKNKCFPLDWMKVNHFADNCTMTENDLWHKRFGHVNYGSLKLMSTDKMVLLHTNLGGHMKTSSLNGSKYYLLFINDYTRFSWVYFLKVKSNALNAFIKYKALVENQTNLTSKMLRSDNGTEYATKEFEGHLSKFGVMHQLIVSYSSQQNGVFERKNRTLMEMARCLLFEKNLPKTLWAEAMNTANYLLNLCSTKALVSKTPYEAWYGLKPFVDHLKIFGCICYAKIPDAKRTKLDEKSVIVIHLGYSEVSKGYRLLNVMTMKFFVSRDIVFDESMKWNWNTKAMESSYSQHILIDYISKNEDEPESVARHDTIRLLMALATCEGWEIWHLDIKSAFFNGTIKENIYVEQLEGFVQLEREDKVCKLLKTLYGLKQAPRA</sequence>
<dbReference type="GO" id="GO:0006508">
    <property type="term" value="P:proteolysis"/>
    <property type="evidence" value="ECO:0007669"/>
    <property type="project" value="UniProtKB-KW"/>
</dbReference>
<dbReference type="InterPro" id="IPR013103">
    <property type="entry name" value="RVT_2"/>
</dbReference>
<dbReference type="InterPro" id="IPR039537">
    <property type="entry name" value="Retrotran_Ty1/copia-like"/>
</dbReference>
<dbReference type="PANTHER" id="PTHR42648">
    <property type="entry name" value="TRANSPOSASE, PUTATIVE-RELATED"/>
    <property type="match status" value="1"/>
</dbReference>
<reference evidence="5 6" key="1">
    <citation type="journal article" date="2013" name="Genome Biol.">
        <title>The genome sequence of the most widely cultivated cacao type and its use to identify candidate genes regulating pod color.</title>
        <authorList>
            <person name="Motamayor J.C."/>
            <person name="Mockaitis K."/>
            <person name="Schmutz J."/>
            <person name="Haiminen N."/>
            <person name="Iii D.L."/>
            <person name="Cornejo O."/>
            <person name="Findley S.D."/>
            <person name="Zheng P."/>
            <person name="Utro F."/>
            <person name="Royaert S."/>
            <person name="Saski C."/>
            <person name="Jenkins J."/>
            <person name="Podicheti R."/>
            <person name="Zhao M."/>
            <person name="Scheffler B.E."/>
            <person name="Stack J.C."/>
            <person name="Feltus F.A."/>
            <person name="Mustiga G.M."/>
            <person name="Amores F."/>
            <person name="Phillips W."/>
            <person name="Marelli J.P."/>
            <person name="May G.D."/>
            <person name="Shapiro H."/>
            <person name="Ma J."/>
            <person name="Bustamante C.D."/>
            <person name="Schnell R.J."/>
            <person name="Main D."/>
            <person name="Gilbert D."/>
            <person name="Parida L."/>
            <person name="Kuhn D.N."/>
        </authorList>
    </citation>
    <scope>NUCLEOTIDE SEQUENCE [LARGE SCALE GENOMIC DNA]</scope>
    <source>
        <strain evidence="6">cv. Matina 1-6</strain>
    </source>
</reference>
<keyword evidence="3" id="KW-0378">Hydrolase</keyword>